<dbReference type="InterPro" id="IPR011047">
    <property type="entry name" value="Quinoprotein_ADH-like_sf"/>
</dbReference>
<proteinExistence type="predicted"/>
<comment type="caution">
    <text evidence="2">The sequence shown here is derived from an EMBL/GenBank/DDBJ whole genome shotgun (WGS) entry which is preliminary data.</text>
</comment>
<dbReference type="EMBL" id="MU404352">
    <property type="protein sequence ID" value="KAI1615814.1"/>
    <property type="molecule type" value="Genomic_DNA"/>
</dbReference>
<dbReference type="InterPro" id="IPR053143">
    <property type="entry name" value="Arylsulfate_ST"/>
</dbReference>
<dbReference type="InterPro" id="IPR039535">
    <property type="entry name" value="ASST-like"/>
</dbReference>
<dbReference type="PANTHER" id="PTHR35340:SF9">
    <property type="entry name" value="ASST-DOMAIN-CONTAINING PROTEIN"/>
    <property type="match status" value="1"/>
</dbReference>
<keyword evidence="1" id="KW-0732">Signal</keyword>
<reference evidence="2" key="1">
    <citation type="journal article" date="2022" name="bioRxiv">
        <title>Deciphering the potential niche of two novel black yeast fungi from a biological soil crust based on their genomes, phenotypes, and melanin regulation.</title>
        <authorList>
            <consortium name="DOE Joint Genome Institute"/>
            <person name="Carr E.C."/>
            <person name="Barton Q."/>
            <person name="Grambo S."/>
            <person name="Sullivan M."/>
            <person name="Renfro C.M."/>
            <person name="Kuo A."/>
            <person name="Pangilinan J."/>
            <person name="Lipzen A."/>
            <person name="Keymanesh K."/>
            <person name="Savage E."/>
            <person name="Barry K."/>
            <person name="Grigoriev I.V."/>
            <person name="Riekhof W.R."/>
            <person name="Harris S.S."/>
        </authorList>
    </citation>
    <scope>NUCLEOTIDE SEQUENCE</scope>
    <source>
        <strain evidence="2">JF 03-4F</strain>
    </source>
</reference>
<dbReference type="SUPFAM" id="SSF50998">
    <property type="entry name" value="Quinoprotein alcohol dehydrogenase-like"/>
    <property type="match status" value="1"/>
</dbReference>
<keyword evidence="3" id="KW-1185">Reference proteome</keyword>
<protein>
    <submittedName>
        <fullName evidence="2">ASST-domain-containing protein</fullName>
    </submittedName>
</protein>
<feature type="signal peptide" evidence="1">
    <location>
        <begin position="1"/>
        <end position="23"/>
    </location>
</feature>
<sequence length="575" mass="62636">MRSLLHTLVAWLFASYLFLTASAQGLAPTTTNSTGPLSQFKSRPDIYAPFLNISLFVEDSVTPGYIFLGPYQTFQAANYIYDNRGNLVWSGFGQTGGGPSHNFHVCSINGTDNLCYITGAQNDGYVRGYAVVLDSTLTTQTSIHSQGGLANFDEHEFNVVDNGKSAMFTLYNPEHYDLSGYNISGQGWLINCYFQHINLDTGELQFEWSALDHVGVNETFVLPHSTEVSGNGLTPTSPWDYFHINSVDLNPDGDYLISARHTCAVYKVSGQDGHIIWTLGGSNSDFSFAAGLNFSFQHDARFLEENDTTTVISLFDNASNGYNQTARYSAGKILKLDLTTNTVSLIQEFVSPYQFISASQGNVQLVGSQWNTSNAFLGWGENAYISEYTSDGTMVQQGHFATSGTMNYRAFKHNFTTSPLDAPALYTYAHNTSAPTSYWMSWNGATKVAQWQIYSGQSQSGPFSLVGKANKAGFETRFTAKSYYPWSIVESLDADGNPLKNSTRPIRTFVPGSQLAALCNSIQCPSATTTTATAATSTTDSSSTTSSNAAVNIRNRSGKVGEMAFAAMAGIVPFM</sequence>
<evidence type="ECO:0000313" key="2">
    <source>
        <dbReference type="EMBL" id="KAI1615814.1"/>
    </source>
</evidence>
<dbReference type="PANTHER" id="PTHR35340">
    <property type="entry name" value="PQQ ENZYME REPEAT PROTEIN-RELATED"/>
    <property type="match status" value="1"/>
</dbReference>
<dbReference type="AlphaFoldDB" id="A0AAN6E2F2"/>
<dbReference type="Pfam" id="PF14269">
    <property type="entry name" value="Arylsulfotran_2"/>
    <property type="match status" value="1"/>
</dbReference>
<organism evidence="2 3">
    <name type="scientific">Exophiala viscosa</name>
    <dbReference type="NCBI Taxonomy" id="2486360"/>
    <lineage>
        <taxon>Eukaryota</taxon>
        <taxon>Fungi</taxon>
        <taxon>Dikarya</taxon>
        <taxon>Ascomycota</taxon>
        <taxon>Pezizomycotina</taxon>
        <taxon>Eurotiomycetes</taxon>
        <taxon>Chaetothyriomycetidae</taxon>
        <taxon>Chaetothyriales</taxon>
        <taxon>Herpotrichiellaceae</taxon>
        <taxon>Exophiala</taxon>
    </lineage>
</organism>
<evidence type="ECO:0000256" key="1">
    <source>
        <dbReference type="SAM" id="SignalP"/>
    </source>
</evidence>
<feature type="chain" id="PRO_5042902226" evidence="1">
    <location>
        <begin position="24"/>
        <end position="575"/>
    </location>
</feature>
<accession>A0AAN6E2F2</accession>
<evidence type="ECO:0000313" key="3">
    <source>
        <dbReference type="Proteomes" id="UP001203852"/>
    </source>
</evidence>
<name>A0AAN6E2F2_9EURO</name>
<gene>
    <name evidence="2" type="ORF">EDD36DRAFT_473513</name>
</gene>
<dbReference type="Proteomes" id="UP001203852">
    <property type="component" value="Unassembled WGS sequence"/>
</dbReference>